<evidence type="ECO:0000256" key="1">
    <source>
        <dbReference type="ARBA" id="ARBA00007625"/>
    </source>
</evidence>
<feature type="compositionally biased region" description="Acidic residues" evidence="6">
    <location>
        <begin position="446"/>
        <end position="456"/>
    </location>
</feature>
<dbReference type="Pfam" id="PF24796">
    <property type="entry name" value="WDR55"/>
    <property type="match status" value="1"/>
</dbReference>
<sequence length="456" mass="48948">MPDIPVGGQIFDVVFHPNESVVYTATLTGHVKAFAYDQNTHKSTFSVRPSKRSCRALTINDDGTRLHAAGKGKGIHTIDTATGEIVETRAGAHDDPINRIKHVMPWLFATGDDNGVIKLWDPRQPEAIRAHKQHFDYITDFLWLPDKHHLLATSGDGTLSVMDVRSKKPTPFAQSEDQEDELLAATTIKGGAKVVVGTQLGILSIFNRSSGYADCVDRVPGHPSSIDALCSLPPAFLESAAFPGIENTVLTGSSDGLVRAVQVLPTRLVGVVTDHGELPIERLAVGGGIGRLSLEEGNNDEKEGGKVEKGKGKGKGKAESDDEDDENRDAKGGAGTGAGRWWVASAGHDEVLRLTDLEAFFRDPSTGEEQEDASEDGETGGDRGESEDADEVAEGKVGNADVEEKQDSEADSDGEDSDAPIAKKRKRKPEKDPLVVRRKKGKNEVDVDDGAFFDGL</sequence>
<evidence type="ECO:0000256" key="6">
    <source>
        <dbReference type="SAM" id="MobiDB-lite"/>
    </source>
</evidence>
<accession>A0AAD7EHZ2</accession>
<evidence type="ECO:0000256" key="2">
    <source>
        <dbReference type="ARBA" id="ARBA00022574"/>
    </source>
</evidence>
<evidence type="ECO:0000256" key="3">
    <source>
        <dbReference type="ARBA" id="ARBA00022737"/>
    </source>
</evidence>
<comment type="similarity">
    <text evidence="1">Belongs to the WD repeat WDR55 family.</text>
</comment>
<evidence type="ECO:0000256" key="4">
    <source>
        <dbReference type="ARBA" id="ARBA00039238"/>
    </source>
</evidence>
<dbReference type="SMART" id="SM00320">
    <property type="entry name" value="WD40"/>
    <property type="match status" value="4"/>
</dbReference>
<proteinExistence type="inferred from homology"/>
<evidence type="ECO:0000313" key="7">
    <source>
        <dbReference type="EMBL" id="KAJ7326425.1"/>
    </source>
</evidence>
<dbReference type="PANTHER" id="PTHR44019:SF20">
    <property type="entry name" value="WD REPEAT-CONTAINING PROTEIN 55"/>
    <property type="match status" value="1"/>
</dbReference>
<dbReference type="Gene3D" id="2.130.10.10">
    <property type="entry name" value="YVTN repeat-like/Quinoprotein amine dehydrogenase"/>
    <property type="match status" value="2"/>
</dbReference>
<feature type="region of interest" description="Disordered" evidence="6">
    <location>
        <begin position="359"/>
        <end position="456"/>
    </location>
</feature>
<dbReference type="InterPro" id="IPR001680">
    <property type="entry name" value="WD40_rpt"/>
</dbReference>
<dbReference type="Proteomes" id="UP001218218">
    <property type="component" value="Unassembled WGS sequence"/>
</dbReference>
<dbReference type="InterPro" id="IPR015943">
    <property type="entry name" value="WD40/YVTN_repeat-like_dom_sf"/>
</dbReference>
<keyword evidence="8" id="KW-1185">Reference proteome</keyword>
<evidence type="ECO:0000313" key="8">
    <source>
        <dbReference type="Proteomes" id="UP001218218"/>
    </source>
</evidence>
<organism evidence="7 8">
    <name type="scientific">Mycena albidolilacea</name>
    <dbReference type="NCBI Taxonomy" id="1033008"/>
    <lineage>
        <taxon>Eukaryota</taxon>
        <taxon>Fungi</taxon>
        <taxon>Dikarya</taxon>
        <taxon>Basidiomycota</taxon>
        <taxon>Agaricomycotina</taxon>
        <taxon>Agaricomycetes</taxon>
        <taxon>Agaricomycetidae</taxon>
        <taxon>Agaricales</taxon>
        <taxon>Marasmiineae</taxon>
        <taxon>Mycenaceae</taxon>
        <taxon>Mycena</taxon>
    </lineage>
</organism>
<feature type="compositionally biased region" description="Acidic residues" evidence="6">
    <location>
        <begin position="409"/>
        <end position="418"/>
    </location>
</feature>
<dbReference type="SUPFAM" id="SSF50978">
    <property type="entry name" value="WD40 repeat-like"/>
    <property type="match status" value="1"/>
</dbReference>
<dbReference type="InterPro" id="IPR036322">
    <property type="entry name" value="WD40_repeat_dom_sf"/>
</dbReference>
<keyword evidence="2" id="KW-0853">WD repeat</keyword>
<dbReference type="AlphaFoldDB" id="A0AAD7EHZ2"/>
<dbReference type="EMBL" id="JARIHO010000042">
    <property type="protein sequence ID" value="KAJ7326425.1"/>
    <property type="molecule type" value="Genomic_DNA"/>
</dbReference>
<feature type="compositionally biased region" description="Basic and acidic residues" evidence="6">
    <location>
        <begin position="299"/>
        <end position="319"/>
    </location>
</feature>
<evidence type="ECO:0000256" key="5">
    <source>
        <dbReference type="ARBA" id="ARBA00039514"/>
    </source>
</evidence>
<feature type="region of interest" description="Disordered" evidence="6">
    <location>
        <begin position="291"/>
        <end position="340"/>
    </location>
</feature>
<dbReference type="PANTHER" id="PTHR44019">
    <property type="entry name" value="WD REPEAT-CONTAINING PROTEIN 55"/>
    <property type="match status" value="1"/>
</dbReference>
<dbReference type="InterPro" id="IPR050505">
    <property type="entry name" value="WDR55/POC1"/>
</dbReference>
<comment type="caution">
    <text evidence="7">The sequence shown here is derived from an EMBL/GenBank/DDBJ whole genome shotgun (WGS) entry which is preliminary data.</text>
</comment>
<reference evidence="7" key="1">
    <citation type="submission" date="2023-03" db="EMBL/GenBank/DDBJ databases">
        <title>Massive genome expansion in bonnet fungi (Mycena s.s.) driven by repeated elements and novel gene families across ecological guilds.</title>
        <authorList>
            <consortium name="Lawrence Berkeley National Laboratory"/>
            <person name="Harder C.B."/>
            <person name="Miyauchi S."/>
            <person name="Viragh M."/>
            <person name="Kuo A."/>
            <person name="Thoen E."/>
            <person name="Andreopoulos B."/>
            <person name="Lu D."/>
            <person name="Skrede I."/>
            <person name="Drula E."/>
            <person name="Henrissat B."/>
            <person name="Morin E."/>
            <person name="Kohler A."/>
            <person name="Barry K."/>
            <person name="LaButti K."/>
            <person name="Morin E."/>
            <person name="Salamov A."/>
            <person name="Lipzen A."/>
            <person name="Mereny Z."/>
            <person name="Hegedus B."/>
            <person name="Baldrian P."/>
            <person name="Stursova M."/>
            <person name="Weitz H."/>
            <person name="Taylor A."/>
            <person name="Grigoriev I.V."/>
            <person name="Nagy L.G."/>
            <person name="Martin F."/>
            <person name="Kauserud H."/>
        </authorList>
    </citation>
    <scope>NUCLEOTIDE SEQUENCE</scope>
    <source>
        <strain evidence="7">CBHHK002</strain>
    </source>
</reference>
<feature type="compositionally biased region" description="Acidic residues" evidence="6">
    <location>
        <begin position="366"/>
        <end position="379"/>
    </location>
</feature>
<name>A0AAD7EHZ2_9AGAR</name>
<protein>
    <recommendedName>
        <fullName evidence="4">WD repeat-containing protein JIP5</fullName>
    </recommendedName>
    <alternativeName>
        <fullName evidence="5">WD repeat-containing protein jip5</fullName>
    </alternativeName>
</protein>
<gene>
    <name evidence="7" type="ORF">DFH08DRAFT_885837</name>
</gene>
<keyword evidence="3" id="KW-0677">Repeat</keyword>